<sequence length="224" mass="26843">MEVKYSLSQWYINNSDLDNIEFAPVIFDLDKQLIDDFAREARGFPNSSEKPSRARRNKDNRLIIKRPFDGIIKRLRKVNETDYMLVGNKLIDKQRIPPEKAIYNFRTFEYEYILDLDIRSDENFNPFLESLSSTEPNPQFLECTLKKQNRFTKETISEELKYLIDMTNKYWNSSNNKYDWSSIFYILDSKDELKSIVIDNLDKGSRRRRENYLIDRLMAEEART</sequence>
<proteinExistence type="predicted"/>
<evidence type="ECO:0000313" key="1">
    <source>
        <dbReference type="EMBL" id="SVC68910.1"/>
    </source>
</evidence>
<protein>
    <submittedName>
        <fullName evidence="1">Uncharacterized protein</fullName>
    </submittedName>
</protein>
<dbReference type="EMBL" id="UINC01105172">
    <property type="protein sequence ID" value="SVC68910.1"/>
    <property type="molecule type" value="Genomic_DNA"/>
</dbReference>
<dbReference type="AlphaFoldDB" id="A0A382P7U9"/>
<gene>
    <name evidence="1" type="ORF">METZ01_LOCUS321764</name>
</gene>
<accession>A0A382P7U9</accession>
<reference evidence="1" key="1">
    <citation type="submission" date="2018-05" db="EMBL/GenBank/DDBJ databases">
        <authorList>
            <person name="Lanie J.A."/>
            <person name="Ng W.-L."/>
            <person name="Kazmierczak K.M."/>
            <person name="Andrzejewski T.M."/>
            <person name="Davidsen T.M."/>
            <person name="Wayne K.J."/>
            <person name="Tettelin H."/>
            <person name="Glass J.I."/>
            <person name="Rusch D."/>
            <person name="Podicherti R."/>
            <person name="Tsui H.-C.T."/>
            <person name="Winkler M.E."/>
        </authorList>
    </citation>
    <scope>NUCLEOTIDE SEQUENCE</scope>
</reference>
<name>A0A382P7U9_9ZZZZ</name>
<organism evidence="1">
    <name type="scientific">marine metagenome</name>
    <dbReference type="NCBI Taxonomy" id="408172"/>
    <lineage>
        <taxon>unclassified sequences</taxon>
        <taxon>metagenomes</taxon>
        <taxon>ecological metagenomes</taxon>
    </lineage>
</organism>